<name>A0ABT9STF3_9GAMM</name>
<feature type="signal peptide" evidence="1">
    <location>
        <begin position="1"/>
        <end position="22"/>
    </location>
</feature>
<reference evidence="2 3" key="1">
    <citation type="submission" date="2023-07" db="EMBL/GenBank/DDBJ databases">
        <title>Sorghum-associated microbial communities from plants grown in Nebraska, USA.</title>
        <authorList>
            <person name="Schachtman D."/>
        </authorList>
    </citation>
    <scope>NUCLEOTIDE SEQUENCE [LARGE SCALE GENOMIC DNA]</scope>
    <source>
        <strain evidence="2 3">CC60</strain>
    </source>
</reference>
<keyword evidence="1" id="KW-0732">Signal</keyword>
<protein>
    <submittedName>
        <fullName evidence="2">Uncharacterized protein</fullName>
    </submittedName>
</protein>
<evidence type="ECO:0000256" key="1">
    <source>
        <dbReference type="SAM" id="SignalP"/>
    </source>
</evidence>
<proteinExistence type="predicted"/>
<keyword evidence="3" id="KW-1185">Reference proteome</keyword>
<organism evidence="2 3">
    <name type="scientific">Luteibacter jiangsuensis</name>
    <dbReference type="NCBI Taxonomy" id="637577"/>
    <lineage>
        <taxon>Bacteria</taxon>
        <taxon>Pseudomonadati</taxon>
        <taxon>Pseudomonadota</taxon>
        <taxon>Gammaproteobacteria</taxon>
        <taxon>Lysobacterales</taxon>
        <taxon>Rhodanobacteraceae</taxon>
        <taxon>Luteibacter</taxon>
    </lineage>
</organism>
<feature type="chain" id="PRO_5047335728" evidence="1">
    <location>
        <begin position="23"/>
        <end position="307"/>
    </location>
</feature>
<evidence type="ECO:0000313" key="3">
    <source>
        <dbReference type="Proteomes" id="UP001237737"/>
    </source>
</evidence>
<dbReference type="Proteomes" id="UP001237737">
    <property type="component" value="Unassembled WGS sequence"/>
</dbReference>
<accession>A0ABT9STF3</accession>
<gene>
    <name evidence="2" type="ORF">J2T07_000424</name>
</gene>
<dbReference type="EMBL" id="JAUSSK010000001">
    <property type="protein sequence ID" value="MDQ0008265.1"/>
    <property type="molecule type" value="Genomic_DNA"/>
</dbReference>
<dbReference type="RefSeq" id="WP_306846918.1">
    <property type="nucleotide sequence ID" value="NZ_JAUSSK010000001.1"/>
</dbReference>
<evidence type="ECO:0000313" key="2">
    <source>
        <dbReference type="EMBL" id="MDQ0008265.1"/>
    </source>
</evidence>
<sequence>MARELHKTAWTLIFFLSFSAGAAATTLKEVSGNWALHIDGKAMIVMRIGDASGAPTGELIQPKGMNVTNNLFSVADATADSHPLSAFSDKGAYALVSFRDASGKVKDFELRPRSGKVEVGIAGVPPGVGLGPWLFDHADTSETVARDWQPGRAYVVGDTDQPNAEMDRMFKEDQDVRQKNPIDWAAVSAGDTARRTRTHELVANGLLHTGNDFKEAAFIMQHGTTPDDYLLAHSLALAAMAKGESSAAWIAAATLDRFLWSKNLPQIYGTQFKDDGKGNPSTKPFNERVVDEHIRQQLGVITPAAKP</sequence>
<comment type="caution">
    <text evidence="2">The sequence shown here is derived from an EMBL/GenBank/DDBJ whole genome shotgun (WGS) entry which is preliminary data.</text>
</comment>